<dbReference type="AlphaFoldDB" id="A0A7C9AX52"/>
<protein>
    <submittedName>
        <fullName evidence="1">Uncharacterized protein</fullName>
    </submittedName>
</protein>
<evidence type="ECO:0000313" key="1">
    <source>
        <dbReference type="EMBL" id="MBA4676633.1"/>
    </source>
</evidence>
<dbReference type="EMBL" id="GISG01272139">
    <property type="protein sequence ID" value="MBA4676633.1"/>
    <property type="molecule type" value="Transcribed_RNA"/>
</dbReference>
<accession>A0A7C9AX52</accession>
<organism evidence="1">
    <name type="scientific">Opuntia streptacantha</name>
    <name type="common">Prickly pear cactus</name>
    <name type="synonym">Opuntia cardona</name>
    <dbReference type="NCBI Taxonomy" id="393608"/>
    <lineage>
        <taxon>Eukaryota</taxon>
        <taxon>Viridiplantae</taxon>
        <taxon>Streptophyta</taxon>
        <taxon>Embryophyta</taxon>
        <taxon>Tracheophyta</taxon>
        <taxon>Spermatophyta</taxon>
        <taxon>Magnoliopsida</taxon>
        <taxon>eudicotyledons</taxon>
        <taxon>Gunneridae</taxon>
        <taxon>Pentapetalae</taxon>
        <taxon>Caryophyllales</taxon>
        <taxon>Cactineae</taxon>
        <taxon>Cactaceae</taxon>
        <taxon>Opuntioideae</taxon>
        <taxon>Opuntia</taxon>
    </lineage>
</organism>
<proteinExistence type="predicted"/>
<reference evidence="1" key="2">
    <citation type="submission" date="2020-07" db="EMBL/GenBank/DDBJ databases">
        <authorList>
            <person name="Vera ALvarez R."/>
            <person name="Arias-Moreno D.M."/>
            <person name="Jimenez-Jacinto V."/>
            <person name="Jimenez-Bremont J.F."/>
            <person name="Swaminathan K."/>
            <person name="Moose S.P."/>
            <person name="Guerrero-Gonzalez M.L."/>
            <person name="Marino-Ramirez L."/>
            <person name="Landsman D."/>
            <person name="Rodriguez-Kessler M."/>
            <person name="Delgado-Sanchez P."/>
        </authorList>
    </citation>
    <scope>NUCLEOTIDE SEQUENCE</scope>
    <source>
        <tissue evidence="1">Cladode</tissue>
    </source>
</reference>
<reference evidence="1" key="1">
    <citation type="journal article" date="2013" name="J. Plant Res.">
        <title>Effect of fungi and light on seed germination of three Opuntia species from semiarid lands of central Mexico.</title>
        <authorList>
            <person name="Delgado-Sanchez P."/>
            <person name="Jimenez-Bremont J.F."/>
            <person name="Guerrero-Gonzalez Mde L."/>
            <person name="Flores J."/>
        </authorList>
    </citation>
    <scope>NUCLEOTIDE SEQUENCE</scope>
    <source>
        <tissue evidence="1">Cladode</tissue>
    </source>
</reference>
<name>A0A7C9AX52_OPUST</name>
<sequence>MGFGSWFIWLFGGVRGQRESDGFLKAQLLPFKISSSIFCEHYIVGVKCLMGFLRCLCQILLIKLCRRACGYDDFCTCPFCTRMSSPSCRIYITHLITYQKKKPSNVDSAESSGRSK</sequence>